<organism evidence="1 2">
    <name type="scientific">Tanacetum coccineum</name>
    <dbReference type="NCBI Taxonomy" id="301880"/>
    <lineage>
        <taxon>Eukaryota</taxon>
        <taxon>Viridiplantae</taxon>
        <taxon>Streptophyta</taxon>
        <taxon>Embryophyta</taxon>
        <taxon>Tracheophyta</taxon>
        <taxon>Spermatophyta</taxon>
        <taxon>Magnoliopsida</taxon>
        <taxon>eudicotyledons</taxon>
        <taxon>Gunneridae</taxon>
        <taxon>Pentapetalae</taxon>
        <taxon>asterids</taxon>
        <taxon>campanulids</taxon>
        <taxon>Asterales</taxon>
        <taxon>Asteraceae</taxon>
        <taxon>Asteroideae</taxon>
        <taxon>Anthemideae</taxon>
        <taxon>Anthemidinae</taxon>
        <taxon>Tanacetum</taxon>
    </lineage>
</organism>
<keyword evidence="2" id="KW-1185">Reference proteome</keyword>
<proteinExistence type="predicted"/>
<dbReference type="EMBL" id="BQNB010013285">
    <property type="protein sequence ID" value="GJT14120.1"/>
    <property type="molecule type" value="Genomic_DNA"/>
</dbReference>
<comment type="caution">
    <text evidence="1">The sequence shown here is derived from an EMBL/GenBank/DDBJ whole genome shotgun (WGS) entry which is preliminary data.</text>
</comment>
<sequence length="256" mass="29737">MCSISSTSFNHNLIKHGKMAEENVPAPAPTRFDEQILPFNAWLPFWNTLAQDVKTRVYSFHLDEQWFTLNVDLLRKALEINIVDSAYPFVSPLAGEQVMDFVNKLGYPEEIHIVSRMHVNNLYQPWRAILSLINLCLTGKTFGNDKLRHPVLQMLWGIVTTFNVDYAELLWEEFVQAIQTFFTHWANLNIPTKKPTPHAIPYCRFTKLIIYYLGNRHNIHKRPRSPVHVMGDDFLLGYLKFVPKGEKDEVFGKPIP</sequence>
<evidence type="ECO:0008006" key="3">
    <source>
        <dbReference type="Google" id="ProtNLM"/>
    </source>
</evidence>
<evidence type="ECO:0000313" key="1">
    <source>
        <dbReference type="EMBL" id="GJT14120.1"/>
    </source>
</evidence>
<reference evidence="1" key="1">
    <citation type="journal article" date="2022" name="Int. J. Mol. Sci.">
        <title>Draft Genome of Tanacetum Coccineum: Genomic Comparison of Closely Related Tanacetum-Family Plants.</title>
        <authorList>
            <person name="Yamashiro T."/>
            <person name="Shiraishi A."/>
            <person name="Nakayama K."/>
            <person name="Satake H."/>
        </authorList>
    </citation>
    <scope>NUCLEOTIDE SEQUENCE</scope>
</reference>
<protein>
    <recommendedName>
        <fullName evidence="3">Aminotransferase-like plant mobile domain-containing protein</fullName>
    </recommendedName>
</protein>
<reference evidence="1" key="2">
    <citation type="submission" date="2022-01" db="EMBL/GenBank/DDBJ databases">
        <authorList>
            <person name="Yamashiro T."/>
            <person name="Shiraishi A."/>
            <person name="Satake H."/>
            <person name="Nakayama K."/>
        </authorList>
    </citation>
    <scope>NUCLEOTIDE SEQUENCE</scope>
</reference>
<name>A0ABQ5BH45_9ASTR</name>
<accession>A0ABQ5BH45</accession>
<gene>
    <name evidence="1" type="ORF">Tco_0861162</name>
</gene>
<dbReference type="Proteomes" id="UP001151760">
    <property type="component" value="Unassembled WGS sequence"/>
</dbReference>
<evidence type="ECO:0000313" key="2">
    <source>
        <dbReference type="Proteomes" id="UP001151760"/>
    </source>
</evidence>